<organism evidence="10 11">
    <name type="scientific">Buchnera aphidicola</name>
    <name type="common">Aphis nerii</name>
    <dbReference type="NCBI Taxonomy" id="1241835"/>
    <lineage>
        <taxon>Bacteria</taxon>
        <taxon>Pseudomonadati</taxon>
        <taxon>Pseudomonadota</taxon>
        <taxon>Gammaproteobacteria</taxon>
        <taxon>Enterobacterales</taxon>
        <taxon>Erwiniaceae</taxon>
        <taxon>Buchnera</taxon>
    </lineage>
</organism>
<dbReference type="AlphaFoldDB" id="A0A4D6XQE6"/>
<dbReference type="InterPro" id="IPR003439">
    <property type="entry name" value="ABC_transporter-like_ATP-bd"/>
</dbReference>
<dbReference type="OrthoDB" id="9801477at2"/>
<dbReference type="CDD" id="cd03255">
    <property type="entry name" value="ABC_MJ0796_LolCDE_FtsE"/>
    <property type="match status" value="1"/>
</dbReference>
<dbReference type="PANTHER" id="PTHR42798:SF2">
    <property type="entry name" value="ABC TRANSPORTER ATP-BINDING PROTEIN MG467-RELATED"/>
    <property type="match status" value="1"/>
</dbReference>
<dbReference type="InterPro" id="IPR027417">
    <property type="entry name" value="P-loop_NTPase"/>
</dbReference>
<dbReference type="InterPro" id="IPR003593">
    <property type="entry name" value="AAA+_ATPase"/>
</dbReference>
<proteinExistence type="inferred from homology"/>
<protein>
    <recommendedName>
        <fullName evidence="8">Lipoprotein-releasing system ATP-binding protein LolD</fullName>
        <ecNumber evidence="8">7.6.2.-</ecNumber>
    </recommendedName>
</protein>
<dbReference type="GO" id="GO:0005886">
    <property type="term" value="C:plasma membrane"/>
    <property type="evidence" value="ECO:0007669"/>
    <property type="project" value="UniProtKB-SubCell"/>
</dbReference>
<dbReference type="EC" id="7.6.2.-" evidence="8"/>
<evidence type="ECO:0000256" key="6">
    <source>
        <dbReference type="ARBA" id="ARBA00022967"/>
    </source>
</evidence>
<keyword evidence="3 8" id="KW-1003">Cell membrane</keyword>
<dbReference type="GO" id="GO:0044873">
    <property type="term" value="P:lipoprotein localization to membrane"/>
    <property type="evidence" value="ECO:0007669"/>
    <property type="project" value="UniProtKB-UniRule"/>
</dbReference>
<accession>A0A4D6XQE6</accession>
<evidence type="ECO:0000259" key="9">
    <source>
        <dbReference type="PROSITE" id="PS50893"/>
    </source>
</evidence>
<evidence type="ECO:0000256" key="2">
    <source>
        <dbReference type="ARBA" id="ARBA00022448"/>
    </source>
</evidence>
<keyword evidence="4 8" id="KW-0547">Nucleotide-binding</keyword>
<dbReference type="PROSITE" id="PS50893">
    <property type="entry name" value="ABC_TRANSPORTER_2"/>
    <property type="match status" value="1"/>
</dbReference>
<keyword evidence="8" id="KW-0997">Cell inner membrane</keyword>
<dbReference type="SMART" id="SM00382">
    <property type="entry name" value="AAA"/>
    <property type="match status" value="1"/>
</dbReference>
<dbReference type="SUPFAM" id="SSF52540">
    <property type="entry name" value="P-loop containing nucleoside triphosphate hydrolases"/>
    <property type="match status" value="1"/>
</dbReference>
<comment type="subcellular location">
    <subcellularLocation>
        <location evidence="8">Cell inner membrane</location>
        <topology evidence="8">Peripheral membrane protein</topology>
    </subcellularLocation>
</comment>
<keyword evidence="2 8" id="KW-0813">Transport</keyword>
<evidence type="ECO:0000256" key="7">
    <source>
        <dbReference type="ARBA" id="ARBA00023136"/>
    </source>
</evidence>
<dbReference type="InterPro" id="IPR017911">
    <property type="entry name" value="MacB-like_ATP-bd"/>
</dbReference>
<dbReference type="InterPro" id="IPR017871">
    <property type="entry name" value="ABC_transporter-like_CS"/>
</dbReference>
<evidence type="ECO:0000256" key="1">
    <source>
        <dbReference type="ARBA" id="ARBA00006526"/>
    </source>
</evidence>
<feature type="domain" description="ABC transporter" evidence="9">
    <location>
        <begin position="6"/>
        <end position="229"/>
    </location>
</feature>
<keyword evidence="6 8" id="KW-1278">Translocase</keyword>
<evidence type="ECO:0000313" key="10">
    <source>
        <dbReference type="EMBL" id="QCI18836.1"/>
    </source>
</evidence>
<evidence type="ECO:0000256" key="8">
    <source>
        <dbReference type="RuleBase" id="RU367068"/>
    </source>
</evidence>
<comment type="similarity">
    <text evidence="8">Belongs to the ABC transporter superfamily. Lipoprotein translocase (TC 3.A.1.125) family.</text>
</comment>
<dbReference type="Pfam" id="PF00005">
    <property type="entry name" value="ABC_tran"/>
    <property type="match status" value="1"/>
</dbReference>
<evidence type="ECO:0000256" key="3">
    <source>
        <dbReference type="ARBA" id="ARBA00022475"/>
    </source>
</evidence>
<comment type="similarity">
    <text evidence="1">Belongs to the ABC transporter superfamily. Drug exporter-2 (TC 3.A.1.117) family.</text>
</comment>
<dbReference type="InterPro" id="IPR011924">
    <property type="entry name" value="LolD_lipo_ATP-bd"/>
</dbReference>
<reference evidence="10 11" key="2">
    <citation type="submission" date="2019-05" db="EMBL/GenBank/DDBJ databases">
        <title>Genome evolution of the obligate endosymbiont Buchnera aphidicola.</title>
        <authorList>
            <person name="Moran N.A."/>
        </authorList>
    </citation>
    <scope>NUCLEOTIDE SEQUENCE [LARGE SCALE GENOMIC DNA]</scope>
    <source>
        <strain evidence="10 11">Ane</strain>
    </source>
</reference>
<dbReference type="NCBIfam" id="TIGR02211">
    <property type="entry name" value="LolD_lipo_ex"/>
    <property type="match status" value="1"/>
</dbReference>
<sequence length="230" mass="26061">MNSIILQCINLTKSYQDNGKKIQILKKTSFYLNKNDIAVVIGKSGSGKSTFLHLISGLEKPTSGYVLFDGIPLSSMSSNQIAKLRNINLGFIYQFHHLLLDFNVLENVAMPVLINNKSIKEAKEKSYEILKKVRLEKKIYKYPTDLSGGERQRVAIARAFVNNPKLIIADEPTGNLDSYNAKIIFDLIFELNNNLNTSFLIVTHDLYLAEKAHVLFEIKNSQLNIKKNIK</sequence>
<comment type="subunit">
    <text evidence="8">The complex is composed of two ATP-binding proteins (LolD) and two transmembrane proteins (LolC and LolE).</text>
</comment>
<dbReference type="RefSeq" id="WP_158366626.1">
    <property type="nucleotide sequence ID" value="NZ_CP034885.1"/>
</dbReference>
<dbReference type="Gene3D" id="3.40.50.300">
    <property type="entry name" value="P-loop containing nucleotide triphosphate hydrolases"/>
    <property type="match status" value="1"/>
</dbReference>
<keyword evidence="5 8" id="KW-0067">ATP-binding</keyword>
<dbReference type="PROSITE" id="PS00211">
    <property type="entry name" value="ABC_TRANSPORTER_1"/>
    <property type="match status" value="1"/>
</dbReference>
<evidence type="ECO:0000313" key="11">
    <source>
        <dbReference type="Proteomes" id="UP000298791"/>
    </source>
</evidence>
<dbReference type="PANTHER" id="PTHR42798">
    <property type="entry name" value="LIPOPROTEIN-RELEASING SYSTEM ATP-BINDING PROTEIN LOLD"/>
    <property type="match status" value="1"/>
</dbReference>
<reference evidence="10 11" key="1">
    <citation type="submission" date="2018-12" db="EMBL/GenBank/DDBJ databases">
        <authorList>
            <person name="Chong R.A."/>
        </authorList>
    </citation>
    <scope>NUCLEOTIDE SEQUENCE [LARGE SCALE GENOMIC DNA]</scope>
    <source>
        <strain evidence="10 11">Ane</strain>
    </source>
</reference>
<keyword evidence="7 8" id="KW-0472">Membrane</keyword>
<gene>
    <name evidence="8 10" type="primary">lolD</name>
    <name evidence="10" type="ORF">D9V64_01495</name>
</gene>
<dbReference type="GO" id="GO:0005524">
    <property type="term" value="F:ATP binding"/>
    <property type="evidence" value="ECO:0007669"/>
    <property type="project" value="UniProtKB-UniRule"/>
</dbReference>
<name>A0A4D6XQE6_9GAMM</name>
<dbReference type="GO" id="GO:0016887">
    <property type="term" value="F:ATP hydrolysis activity"/>
    <property type="evidence" value="ECO:0007669"/>
    <property type="project" value="InterPro"/>
</dbReference>
<evidence type="ECO:0000256" key="5">
    <source>
        <dbReference type="ARBA" id="ARBA00022840"/>
    </source>
</evidence>
<dbReference type="Proteomes" id="UP000298791">
    <property type="component" value="Chromosome"/>
</dbReference>
<evidence type="ECO:0000256" key="4">
    <source>
        <dbReference type="ARBA" id="ARBA00022741"/>
    </source>
</evidence>
<comment type="function">
    <text evidence="8">Part of the ABC transporter complex LolCDE involved in the translocation of mature outer membrane-directed lipoproteins, from the inner membrane to the periplasmic chaperone, LolA. Responsible for the formation of the LolA-lipoprotein complex in an ATP-dependent manner.</text>
</comment>
<dbReference type="EMBL" id="CP034885">
    <property type="protein sequence ID" value="QCI18836.1"/>
    <property type="molecule type" value="Genomic_DNA"/>
</dbReference>
<keyword evidence="10" id="KW-0449">Lipoprotein</keyword>